<feature type="non-terminal residue" evidence="3">
    <location>
        <position position="1"/>
    </location>
</feature>
<organism evidence="3 4">
    <name type="scientific">Pristionchus mayeri</name>
    <dbReference type="NCBI Taxonomy" id="1317129"/>
    <lineage>
        <taxon>Eukaryota</taxon>
        <taxon>Metazoa</taxon>
        <taxon>Ecdysozoa</taxon>
        <taxon>Nematoda</taxon>
        <taxon>Chromadorea</taxon>
        <taxon>Rhabditida</taxon>
        <taxon>Rhabditina</taxon>
        <taxon>Diplogasteromorpha</taxon>
        <taxon>Diplogasteroidea</taxon>
        <taxon>Neodiplogasteridae</taxon>
        <taxon>Pristionchus</taxon>
    </lineage>
</organism>
<evidence type="ECO:0000313" key="3">
    <source>
        <dbReference type="EMBL" id="GMR35781.1"/>
    </source>
</evidence>
<dbReference type="EMBL" id="BTRK01000002">
    <property type="protein sequence ID" value="GMR35781.1"/>
    <property type="molecule type" value="Genomic_DNA"/>
</dbReference>
<keyword evidence="4" id="KW-1185">Reference proteome</keyword>
<evidence type="ECO:0000313" key="4">
    <source>
        <dbReference type="Proteomes" id="UP001328107"/>
    </source>
</evidence>
<reference evidence="4" key="1">
    <citation type="submission" date="2022-10" db="EMBL/GenBank/DDBJ databases">
        <title>Genome assembly of Pristionchus species.</title>
        <authorList>
            <person name="Yoshida K."/>
            <person name="Sommer R.J."/>
        </authorList>
    </citation>
    <scope>NUCLEOTIDE SEQUENCE [LARGE SCALE GENOMIC DNA]</scope>
    <source>
        <strain evidence="4">RS5460</strain>
    </source>
</reference>
<feature type="coiled-coil region" evidence="1">
    <location>
        <begin position="114"/>
        <end position="226"/>
    </location>
</feature>
<name>A0AAN5CC16_9BILA</name>
<protein>
    <submittedName>
        <fullName evidence="3">Uncharacterized protein</fullName>
    </submittedName>
</protein>
<evidence type="ECO:0000256" key="2">
    <source>
        <dbReference type="SAM" id="MobiDB-lite"/>
    </source>
</evidence>
<feature type="compositionally biased region" description="Basic and acidic residues" evidence="2">
    <location>
        <begin position="256"/>
        <end position="282"/>
    </location>
</feature>
<accession>A0AAN5CC16</accession>
<proteinExistence type="predicted"/>
<dbReference type="AlphaFoldDB" id="A0AAN5CC16"/>
<dbReference type="Proteomes" id="UP001328107">
    <property type="component" value="Unassembled WGS sequence"/>
</dbReference>
<evidence type="ECO:0000256" key="1">
    <source>
        <dbReference type="SAM" id="Coils"/>
    </source>
</evidence>
<comment type="caution">
    <text evidence="3">The sequence shown here is derived from an EMBL/GenBank/DDBJ whole genome shotgun (WGS) entry which is preliminary data.</text>
</comment>
<gene>
    <name evidence="3" type="ORF">PMAYCL1PPCAC_05976</name>
</gene>
<keyword evidence="1" id="KW-0175">Coiled coil</keyword>
<sequence length="312" mass="36327">RENICPSSFYDLRCVYQDHAIFATERGLMYYRLAANHWMARELKTEEEHDLLVTRVVNEARTEGVGHNQDPNCFRMLSHEECVNNIVDRNLAIVVLQSINKKFYWISNGRLMELAAKTKELEDERKVFKKIKDEHSEKMDAANRKLLELEKKLAIANYEAMREKQEARAMKIAHREEIRKLEKKFSKKASDEKKKFAKDSKKENDSENMEEKLAQLEKKYRRMLLLFAKPGVGAAVEKEFAELDKVDARISNLKIDEGVEEASRIDDTQSSPQKHESSKPESDSVQSDTKAKPNDTHQANQRNKNNRKGKKK</sequence>
<feature type="region of interest" description="Disordered" evidence="2">
    <location>
        <begin position="256"/>
        <end position="312"/>
    </location>
</feature>